<dbReference type="KEGG" id="shun:DWB77_01337"/>
<evidence type="ECO:0000256" key="5">
    <source>
        <dbReference type="ARBA" id="ARBA00023049"/>
    </source>
</evidence>
<feature type="domain" description="Peptidase M48" evidence="8">
    <location>
        <begin position="124"/>
        <end position="181"/>
    </location>
</feature>
<evidence type="ECO:0000256" key="7">
    <source>
        <dbReference type="SAM" id="Phobius"/>
    </source>
</evidence>
<keyword evidence="7" id="KW-0472">Membrane</keyword>
<dbReference type="OrthoDB" id="9785340at2"/>
<evidence type="ECO:0000259" key="8">
    <source>
        <dbReference type="Pfam" id="PF01435"/>
    </source>
</evidence>
<reference evidence="9 10" key="1">
    <citation type="submission" date="2018-10" db="EMBL/GenBank/DDBJ databases">
        <title>Relationship between Morphology and Antimicrobial Activity in Streptomyces.</title>
        <authorList>
            <person name="Kang H.J."/>
            <person name="Kim S.B."/>
        </authorList>
    </citation>
    <scope>NUCLEOTIDE SEQUENCE [LARGE SCALE GENOMIC DNA]</scope>
    <source>
        <strain evidence="9 10">BH38</strain>
    </source>
</reference>
<feature type="transmembrane region" description="Helical" evidence="7">
    <location>
        <begin position="79"/>
        <end position="101"/>
    </location>
</feature>
<dbReference type="GO" id="GO:0004222">
    <property type="term" value="F:metalloendopeptidase activity"/>
    <property type="evidence" value="ECO:0007669"/>
    <property type="project" value="InterPro"/>
</dbReference>
<dbReference type="PANTHER" id="PTHR34978:SF3">
    <property type="entry name" value="SLR0241 PROTEIN"/>
    <property type="match status" value="1"/>
</dbReference>
<feature type="transmembrane region" description="Helical" evidence="7">
    <location>
        <begin position="277"/>
        <end position="298"/>
    </location>
</feature>
<evidence type="ECO:0000313" key="10">
    <source>
        <dbReference type="Proteomes" id="UP000271554"/>
    </source>
</evidence>
<proteinExistence type="inferred from homology"/>
<dbReference type="AlphaFoldDB" id="A0A387H633"/>
<feature type="transmembrane region" description="Helical" evidence="7">
    <location>
        <begin position="30"/>
        <end position="59"/>
    </location>
</feature>
<dbReference type="GO" id="GO:0006508">
    <property type="term" value="P:proteolysis"/>
    <property type="evidence" value="ECO:0007669"/>
    <property type="project" value="UniProtKB-KW"/>
</dbReference>
<gene>
    <name evidence="9" type="primary">htpX_1</name>
    <name evidence="9" type="ORF">DWB77_01337</name>
</gene>
<dbReference type="EMBL" id="CP032698">
    <property type="protein sequence ID" value="AYG79226.1"/>
    <property type="molecule type" value="Genomic_DNA"/>
</dbReference>
<dbReference type="PANTHER" id="PTHR34978">
    <property type="entry name" value="POSSIBLE SENSOR-TRANSDUCER PROTEIN BLAR"/>
    <property type="match status" value="1"/>
</dbReference>
<organism evidence="9 10">
    <name type="scientific">Streptomyces hundungensis</name>
    <dbReference type="NCBI Taxonomy" id="1077946"/>
    <lineage>
        <taxon>Bacteria</taxon>
        <taxon>Bacillati</taxon>
        <taxon>Actinomycetota</taxon>
        <taxon>Actinomycetes</taxon>
        <taxon>Kitasatosporales</taxon>
        <taxon>Streptomycetaceae</taxon>
        <taxon>Streptomyces</taxon>
    </lineage>
</organism>
<dbReference type="Proteomes" id="UP000271554">
    <property type="component" value="Chromosome"/>
</dbReference>
<keyword evidence="5 6" id="KW-0482">Metalloprotease</keyword>
<sequence length="313" mass="32188">MIFSVWVPLLVPFLAVPVARRLAETLPPRAAAWLLATAAIGLAACSTAALGLIALAGALRLSFFASLEHLAAPLDALPTWLAFPAAAFAAGVVAVSGTALLRSARRQLAELRTAHGRLSPGAGELAVLRDPDPDAYALPGRPGRIVVTTGMLRALGPDEREALFAHERAHLRGRHHLFLAAAELAAHCHPALRALRAPLAFALERSADESAADAVGDRTLAARAIGRAALASHAVAPGAARPRAVLAAAAGPVPRRVAALLDRDPAARRPRSRGARLIPALLLGCLCASAATAIDAAADLHGGIETAQGETTH</sequence>
<feature type="transmembrane region" description="Helical" evidence="7">
    <location>
        <begin position="6"/>
        <end position="23"/>
    </location>
</feature>
<dbReference type="EC" id="3.4.24.-" evidence="9"/>
<evidence type="ECO:0000256" key="1">
    <source>
        <dbReference type="ARBA" id="ARBA00022670"/>
    </source>
</evidence>
<accession>A0A387H633</accession>
<dbReference type="InterPro" id="IPR052173">
    <property type="entry name" value="Beta-lactam_resp_regulator"/>
</dbReference>
<keyword evidence="1 6" id="KW-0645">Protease</keyword>
<name>A0A387H633_9ACTN</name>
<evidence type="ECO:0000256" key="6">
    <source>
        <dbReference type="RuleBase" id="RU003983"/>
    </source>
</evidence>
<keyword evidence="4 6" id="KW-0862">Zinc</keyword>
<evidence type="ECO:0000256" key="3">
    <source>
        <dbReference type="ARBA" id="ARBA00022801"/>
    </source>
</evidence>
<dbReference type="Gene3D" id="3.30.2010.10">
    <property type="entry name" value="Metalloproteases ('zincins'), catalytic domain"/>
    <property type="match status" value="1"/>
</dbReference>
<keyword evidence="3 6" id="KW-0378">Hydrolase</keyword>
<keyword evidence="7" id="KW-1133">Transmembrane helix</keyword>
<evidence type="ECO:0000256" key="2">
    <source>
        <dbReference type="ARBA" id="ARBA00022723"/>
    </source>
</evidence>
<evidence type="ECO:0000256" key="4">
    <source>
        <dbReference type="ARBA" id="ARBA00022833"/>
    </source>
</evidence>
<comment type="cofactor">
    <cofactor evidence="6">
        <name>Zn(2+)</name>
        <dbReference type="ChEBI" id="CHEBI:29105"/>
    </cofactor>
    <text evidence="6">Binds 1 zinc ion per subunit.</text>
</comment>
<dbReference type="CDD" id="cd07326">
    <property type="entry name" value="M56_BlaR1_MecR1_like"/>
    <property type="match status" value="1"/>
</dbReference>
<keyword evidence="10" id="KW-1185">Reference proteome</keyword>
<keyword evidence="2" id="KW-0479">Metal-binding</keyword>
<dbReference type="GO" id="GO:0046872">
    <property type="term" value="F:metal ion binding"/>
    <property type="evidence" value="ECO:0007669"/>
    <property type="project" value="UniProtKB-KW"/>
</dbReference>
<keyword evidence="7" id="KW-0812">Transmembrane</keyword>
<evidence type="ECO:0000313" key="9">
    <source>
        <dbReference type="EMBL" id="AYG79226.1"/>
    </source>
</evidence>
<dbReference type="Pfam" id="PF01435">
    <property type="entry name" value="Peptidase_M48"/>
    <property type="match status" value="1"/>
</dbReference>
<comment type="similarity">
    <text evidence="6">Belongs to the peptidase M48 family.</text>
</comment>
<dbReference type="InterPro" id="IPR001915">
    <property type="entry name" value="Peptidase_M48"/>
</dbReference>
<protein>
    <submittedName>
        <fullName evidence="9">Protease HtpX</fullName>
        <ecNumber evidence="9">3.4.24.-</ecNumber>
    </submittedName>
</protein>